<organism evidence="1 2">
    <name type="scientific">Haematococcus lacustris</name>
    <name type="common">Green alga</name>
    <name type="synonym">Haematococcus pluvialis</name>
    <dbReference type="NCBI Taxonomy" id="44745"/>
    <lineage>
        <taxon>Eukaryota</taxon>
        <taxon>Viridiplantae</taxon>
        <taxon>Chlorophyta</taxon>
        <taxon>core chlorophytes</taxon>
        <taxon>Chlorophyceae</taxon>
        <taxon>CS clade</taxon>
        <taxon>Chlamydomonadales</taxon>
        <taxon>Haematococcaceae</taxon>
        <taxon>Haematococcus</taxon>
    </lineage>
</organism>
<name>A0A699ZQL4_HAELA</name>
<sequence length="122" mass="13498">MERSLYILFVQDVALPRSTSSTQLREAAMRACILIQAAQRQANGRVKATYGFVHSATASEAVGVAGIDKHAVNPRCLKGFQPPPEILSEFHSTLKQYFACSKNRQGYKEFNKGEARQLPTVV</sequence>
<reference evidence="1 2" key="1">
    <citation type="submission" date="2020-02" db="EMBL/GenBank/DDBJ databases">
        <title>Draft genome sequence of Haematococcus lacustris strain NIES-144.</title>
        <authorList>
            <person name="Morimoto D."/>
            <person name="Nakagawa S."/>
            <person name="Yoshida T."/>
            <person name="Sawayama S."/>
        </authorList>
    </citation>
    <scope>NUCLEOTIDE SEQUENCE [LARGE SCALE GENOMIC DNA]</scope>
    <source>
        <strain evidence="1 2">NIES-144</strain>
    </source>
</reference>
<protein>
    <submittedName>
        <fullName evidence="1">Uncharacterized protein</fullName>
    </submittedName>
</protein>
<dbReference type="AlphaFoldDB" id="A0A699ZQL4"/>
<comment type="caution">
    <text evidence="1">The sequence shown here is derived from an EMBL/GenBank/DDBJ whole genome shotgun (WGS) entry which is preliminary data.</text>
</comment>
<keyword evidence="2" id="KW-1185">Reference proteome</keyword>
<proteinExistence type="predicted"/>
<evidence type="ECO:0000313" key="2">
    <source>
        <dbReference type="Proteomes" id="UP000485058"/>
    </source>
</evidence>
<dbReference type="EMBL" id="BLLF01002685">
    <property type="protein sequence ID" value="GFH24983.1"/>
    <property type="molecule type" value="Genomic_DNA"/>
</dbReference>
<gene>
    <name evidence="1" type="ORF">HaLaN_22868</name>
</gene>
<dbReference type="Proteomes" id="UP000485058">
    <property type="component" value="Unassembled WGS sequence"/>
</dbReference>
<accession>A0A699ZQL4</accession>
<evidence type="ECO:0000313" key="1">
    <source>
        <dbReference type="EMBL" id="GFH24983.1"/>
    </source>
</evidence>